<dbReference type="RefSeq" id="WP_008683650.1">
    <property type="nucleotide sequence ID" value="NZ_ANOH01000319.1"/>
</dbReference>
<feature type="region of interest" description="Disordered" evidence="1">
    <location>
        <begin position="104"/>
        <end position="145"/>
    </location>
</feature>
<feature type="transmembrane region" description="Helical" evidence="2">
    <location>
        <begin position="12"/>
        <end position="34"/>
    </location>
</feature>
<proteinExistence type="predicted"/>
<protein>
    <submittedName>
        <fullName evidence="3">Membrane protein</fullName>
    </submittedName>
</protein>
<accession>M5TXD8</accession>
<dbReference type="EMBL" id="ANOH01000319">
    <property type="protein sequence ID" value="EMI53892.1"/>
    <property type="molecule type" value="Genomic_DNA"/>
</dbReference>
<keyword evidence="2" id="KW-0472">Membrane</keyword>
<keyword evidence="4" id="KW-1185">Reference proteome</keyword>
<evidence type="ECO:0000256" key="1">
    <source>
        <dbReference type="SAM" id="MobiDB-lite"/>
    </source>
</evidence>
<dbReference type="AlphaFoldDB" id="M5TXD8"/>
<reference evidence="3 4" key="1">
    <citation type="journal article" date="2013" name="Mar. Genomics">
        <title>Expression of sulfatases in Rhodopirellula baltica and the diversity of sulfatases in the genus Rhodopirellula.</title>
        <authorList>
            <person name="Wegner C.E."/>
            <person name="Richter-Heitmann T."/>
            <person name="Klindworth A."/>
            <person name="Klockow C."/>
            <person name="Richter M."/>
            <person name="Achstetter T."/>
            <person name="Glockner F.O."/>
            <person name="Harder J."/>
        </authorList>
    </citation>
    <scope>NUCLEOTIDE SEQUENCE [LARGE SCALE GENOMIC DNA]</scope>
    <source>
        <strain evidence="3 4">SM41</strain>
    </source>
</reference>
<feature type="transmembrane region" description="Helical" evidence="2">
    <location>
        <begin position="162"/>
        <end position="180"/>
    </location>
</feature>
<evidence type="ECO:0000313" key="3">
    <source>
        <dbReference type="EMBL" id="EMI53892.1"/>
    </source>
</evidence>
<keyword evidence="2" id="KW-0812">Transmembrane</keyword>
<feature type="compositionally biased region" description="Basic and acidic residues" evidence="1">
    <location>
        <begin position="121"/>
        <end position="133"/>
    </location>
</feature>
<keyword evidence="2" id="KW-1133">Transmembrane helix</keyword>
<dbReference type="OrthoDB" id="278034at2"/>
<name>M5TXD8_9BACT</name>
<sequence>MDVPLIQPYRKVLLVVAGVWLIVAVVSVGIEGVIGAVGPESGSGTLSIVDMLIIAIVSGMVALSAILPGLPITIPAGDAENGSEGPTGAAVGLESPLKAPEASLEASQAESEFPASGPPRDVGDSAGGEHSDGETPQDGENGAITARSLPPRAAALERLGQAFLIGMLFRIGGTVALFLFSSYYMDASSTRIGIWVLAWHLVLLSAEVITLSRELPLTKSG</sequence>
<feature type="transmembrane region" description="Helical" evidence="2">
    <location>
        <begin position="192"/>
        <end position="211"/>
    </location>
</feature>
<gene>
    <name evidence="3" type="ORF">RSSM_04639</name>
</gene>
<dbReference type="Proteomes" id="UP000011885">
    <property type="component" value="Unassembled WGS sequence"/>
</dbReference>
<comment type="caution">
    <text evidence="3">The sequence shown here is derived from an EMBL/GenBank/DDBJ whole genome shotgun (WGS) entry which is preliminary data.</text>
</comment>
<evidence type="ECO:0000256" key="2">
    <source>
        <dbReference type="SAM" id="Phobius"/>
    </source>
</evidence>
<dbReference type="PATRIC" id="fig|1263870.3.peg.4904"/>
<evidence type="ECO:0000313" key="4">
    <source>
        <dbReference type="Proteomes" id="UP000011885"/>
    </source>
</evidence>
<organism evidence="3 4">
    <name type="scientific">Rhodopirellula sallentina SM41</name>
    <dbReference type="NCBI Taxonomy" id="1263870"/>
    <lineage>
        <taxon>Bacteria</taxon>
        <taxon>Pseudomonadati</taxon>
        <taxon>Planctomycetota</taxon>
        <taxon>Planctomycetia</taxon>
        <taxon>Pirellulales</taxon>
        <taxon>Pirellulaceae</taxon>
        <taxon>Rhodopirellula</taxon>
    </lineage>
</organism>
<feature type="transmembrane region" description="Helical" evidence="2">
    <location>
        <begin position="46"/>
        <end position="67"/>
    </location>
</feature>